<gene>
    <name evidence="1" type="ordered locus">lp_0645</name>
    <name evidence="2" type="ordered locus">lp_2435</name>
</gene>
<name>Q877R5_LACPL</name>
<dbReference type="RefSeq" id="WP_011101096.1">
    <property type="nucleotide sequence ID" value="NC_004567.2"/>
</dbReference>
<proteinExistence type="predicted"/>
<reference key="2">
    <citation type="submission" date="2011-06" db="EMBL/GenBank/DDBJ databases">
        <title>Complete resequencing and reannotation of the Lactobacillus plantarum WCFS1 genome.</title>
        <authorList>
            <person name="Siezen R.J."/>
            <person name="Francke C."/>
            <person name="Renckens B."/>
            <person name="Boekhorst J."/>
            <person name="Wels M."/>
            <person name="Kleerebezem M."/>
            <person name="van Hijum S.A.F.T."/>
        </authorList>
    </citation>
    <scope>NUCLEOTIDE SEQUENCE</scope>
    <source>
        <strain>WCFS1</strain>
    </source>
</reference>
<evidence type="ECO:0000313" key="2">
    <source>
        <dbReference type="EMBL" id="CCC79614.1"/>
    </source>
</evidence>
<dbReference type="EnsemblBacteria" id="CCC79614">
    <property type="protein sequence ID" value="CCC79614"/>
    <property type="gene ID" value="lp_2435"/>
</dbReference>
<dbReference type="KEGG" id="lpl:lp_0645"/>
<dbReference type="KEGG" id="lpl:lp_2435"/>
<sequence length="176" mass="20409">MIDDISTAFKWNQKDALFAEQILAYEGTPAAIKYFSAHSSELSDYGYWFFLSTLWVSYTEYSDLKIWKTLFASQRPNKAIGIMKPSELKAFDNLPNKLTLYRAHRPNESDWIAYTLDTTVAKHFAKEHKVNQISVYRVKKNHVLALFLRRSEQEIIVLDKSLVKLKKIIPLSEVSA</sequence>
<accession>Q877R5</accession>
<dbReference type="STRING" id="220668.lp_0645"/>
<dbReference type="AlphaFoldDB" id="Q877R5"/>
<reference evidence="2 3" key="3">
    <citation type="journal article" date="2012" name="J. Bacteriol.">
        <title>Complete resequencing and reannotation of the Lactobacillus plantarum WCFS1 genome.</title>
        <authorList>
            <person name="Siezen R.J."/>
            <person name="Francke C."/>
            <person name="Renckens B."/>
            <person name="Boekhorst J."/>
            <person name="Wels M."/>
            <person name="Kleerebezem M."/>
            <person name="van Hijum S.A.F.T."/>
        </authorList>
    </citation>
    <scope>NUCLEOTIDE SEQUENCE [LARGE SCALE GENOMIC DNA]</scope>
    <source>
        <strain evidence="3">ATCC BAA-793 / NCIMB 8826 / WCFS1</strain>
        <strain evidence="2">WCFS1</strain>
    </source>
</reference>
<reference evidence="2 3" key="1">
    <citation type="journal article" date="2003" name="Proc. Natl. Acad. Sci. U.S.A.">
        <title>Complete genome sequence of Lactobacillus plantarum WCFS1.</title>
        <authorList>
            <person name="Kleerebezem M."/>
            <person name="Boekhorst J."/>
            <person name="van Kranenburg R."/>
            <person name="Molenaar D."/>
            <person name="Kuipers O.P."/>
            <person name="Leer R."/>
            <person name="Tarchini R."/>
            <person name="Peters S.A."/>
            <person name="Sandbrink H.M."/>
            <person name="Fiers M.W."/>
            <person name="Stiekema W."/>
            <person name="Lankhorst R.M."/>
            <person name="Bron P.A."/>
            <person name="Hoffer S.M."/>
            <person name="Groot M.N."/>
            <person name="Kerkhoven R."/>
            <person name="de Vries M."/>
            <person name="Ursing B."/>
            <person name="de Vos W.M."/>
            <person name="Siezen R.J."/>
        </authorList>
    </citation>
    <scope>NUCLEOTIDE SEQUENCE [LARGE SCALE GENOMIC DNA]</scope>
    <source>
        <strain evidence="3">ATCC BAA-793 / NCIMB 8826 / WCFS1</strain>
        <strain evidence="2">WCFS1</strain>
    </source>
</reference>
<dbReference type="HOGENOM" id="CLU_1575346_0_0_9"/>
<keyword evidence="3" id="KW-1185">Reference proteome</keyword>
<dbReference type="EMBL" id="AL935263">
    <property type="protein sequence ID" value="CCC78123.1"/>
    <property type="molecule type" value="Genomic_DNA"/>
</dbReference>
<dbReference type="EMBL" id="AL935263">
    <property type="protein sequence ID" value="CCC79614.1"/>
    <property type="molecule type" value="Genomic_DNA"/>
</dbReference>
<dbReference type="OrthoDB" id="2333000at2"/>
<dbReference type="PATRIC" id="fig|220668.9.peg.2058"/>
<organism evidence="2 3">
    <name type="scientific">Lactiplantibacillus plantarum (strain ATCC BAA-793 / NCIMB 8826 / WCFS1)</name>
    <name type="common">Lactobacillus plantarum</name>
    <dbReference type="NCBI Taxonomy" id="220668"/>
    <lineage>
        <taxon>Bacteria</taxon>
        <taxon>Bacillati</taxon>
        <taxon>Bacillota</taxon>
        <taxon>Bacilli</taxon>
        <taxon>Lactobacillales</taxon>
        <taxon>Lactobacillaceae</taxon>
        <taxon>Lactiplantibacillus</taxon>
    </lineage>
</organism>
<dbReference type="eggNOG" id="ENOG5033WTY">
    <property type="taxonomic scope" value="Bacteria"/>
</dbReference>
<evidence type="ECO:0000313" key="1">
    <source>
        <dbReference type="EMBL" id="CCC78123.1"/>
    </source>
</evidence>
<dbReference type="Proteomes" id="UP000000432">
    <property type="component" value="Chromosome"/>
</dbReference>
<evidence type="ECO:0000313" key="3">
    <source>
        <dbReference type="Proteomes" id="UP000000432"/>
    </source>
</evidence>
<protein>
    <submittedName>
        <fullName evidence="1">Prophage P1 protein 22</fullName>
    </submittedName>
    <submittedName>
        <fullName evidence="2">Prophage P2a protein 22</fullName>
    </submittedName>
</protein>
<dbReference type="EnsemblBacteria" id="CCC78123">
    <property type="protein sequence ID" value="CCC78123"/>
    <property type="gene ID" value="lp_0645"/>
</dbReference>